<feature type="transmembrane region" description="Helical" evidence="1">
    <location>
        <begin position="113"/>
        <end position="132"/>
    </location>
</feature>
<keyword evidence="1" id="KW-0812">Transmembrane</keyword>
<evidence type="ECO:0000256" key="1">
    <source>
        <dbReference type="SAM" id="Phobius"/>
    </source>
</evidence>
<evidence type="ECO:0000313" key="2">
    <source>
        <dbReference type="EMBL" id="TXJ53403.1"/>
    </source>
</evidence>
<feature type="transmembrane region" description="Helical" evidence="1">
    <location>
        <begin position="385"/>
        <end position="408"/>
    </location>
</feature>
<dbReference type="AlphaFoldDB" id="A0A5C8FUP5"/>
<feature type="transmembrane region" description="Helical" evidence="1">
    <location>
        <begin position="320"/>
        <end position="345"/>
    </location>
</feature>
<feature type="transmembrane region" description="Helical" evidence="1">
    <location>
        <begin position="226"/>
        <end position="244"/>
    </location>
</feature>
<dbReference type="EMBL" id="SAYI01000023">
    <property type="protein sequence ID" value="TXJ53403.1"/>
    <property type="molecule type" value="Genomic_DNA"/>
</dbReference>
<feature type="transmembrane region" description="Helical" evidence="1">
    <location>
        <begin position="72"/>
        <end position="93"/>
    </location>
</feature>
<dbReference type="RefSeq" id="WP_147532052.1">
    <property type="nucleotide sequence ID" value="NZ_SAYI01000023.1"/>
</dbReference>
<feature type="transmembrane region" description="Helical" evidence="1">
    <location>
        <begin position="420"/>
        <end position="438"/>
    </location>
</feature>
<feature type="transmembrane region" description="Helical" evidence="1">
    <location>
        <begin position="139"/>
        <end position="159"/>
    </location>
</feature>
<comment type="caution">
    <text evidence="2">The sequence shown here is derived from an EMBL/GenBank/DDBJ whole genome shotgun (WGS) entry which is preliminary data.</text>
</comment>
<keyword evidence="1" id="KW-1133">Transmembrane helix</keyword>
<feature type="transmembrane region" description="Helical" evidence="1">
    <location>
        <begin position="203"/>
        <end position="220"/>
    </location>
</feature>
<reference evidence="2 3" key="1">
    <citation type="journal article" date="1992" name="Lakartidningen">
        <title>[Penicillin V and not amoxicillin is the first choice preparation in acute otitis].</title>
        <authorList>
            <person name="Kamme C."/>
            <person name="Lundgren K."/>
            <person name="Prellner K."/>
        </authorList>
    </citation>
    <scope>NUCLEOTIDE SEQUENCE [LARGE SCALE GENOMIC DNA]</scope>
    <source>
        <strain evidence="2 3">PC3053II</strain>
    </source>
</reference>
<proteinExistence type="predicted"/>
<feature type="transmembrane region" description="Helical" evidence="1">
    <location>
        <begin position="25"/>
        <end position="43"/>
    </location>
</feature>
<feature type="transmembrane region" description="Helical" evidence="1">
    <location>
        <begin position="357"/>
        <end position="379"/>
    </location>
</feature>
<organism evidence="2 3">
    <name type="scientific">Brachyspira aalborgi</name>
    <dbReference type="NCBI Taxonomy" id="29522"/>
    <lineage>
        <taxon>Bacteria</taxon>
        <taxon>Pseudomonadati</taxon>
        <taxon>Spirochaetota</taxon>
        <taxon>Spirochaetia</taxon>
        <taxon>Brachyspirales</taxon>
        <taxon>Brachyspiraceae</taxon>
        <taxon>Brachyspira</taxon>
    </lineage>
</organism>
<protein>
    <submittedName>
        <fullName evidence="2">Uncharacterized protein</fullName>
    </submittedName>
</protein>
<sequence length="745" mass="88482">MFTINKYNYRGEIIYFYNEHFKFQLIIWIIFLSLFIWNIILIFKSKVTSIKYSITLPTIISISIGNIYNKNILGFIGNVIPSVIIPNDWWHYADESMYWYQVFNLKQRLFEDISPISGLFSFVYSFFHNIILDGYINQANFAAILMIIFYIIIIAILLYKKTNSLFTFFIFHYFVGIFFEYSRNYLILPIMLLLSSQKLIDRKGFWIPIWIFCVFLYGLYYPSYGVGIMIASVPFGIIQLFLYIKKKEYFKDIKNIYFYFVWLIVIVSIIISTPLLLKILNWILLQAGQTKYVDGLKLFGQYSPSFFLPYIYSDYIKNNIFYIVRILIPIISELIVLHMFIKFIIKNKNNIAEKLNSSAFFIFTFFIIFIPFISFTTFIRQDVNILASRIGALLVPLLSVIIPMTVLFYCKNVFINKYKYIMLSILFSIVILMRPPYFNYNSYVFSNIIDIPQDMELIDEELLKDFPILAKGFIPNNNKNELLSIGKLIKRITHDDSIFLDGYVWFLLANIIDRKIYITVSAALMKSTRFNEFALNKLNNKKPALFLGLPTFYPWLVENEYKICPENDIIFLRPDRFEEFYGKAHPSNDISNSYYYQSYYNKAIAKSLGRSINKLEKYFTNQFSLIDNNLSNNNLPYLNVDNELEINFNKEISGNDFDYLYLELEPMKNILFNSITVYWGDYNEEYSKEKSITFDTEKINKYLIPIGMMNLWRFNKNSKLKIVFDNYNDKPLELKKLILYKRNIL</sequence>
<gene>
    <name evidence="2" type="ORF">EPJ76_11895</name>
</gene>
<evidence type="ECO:0000313" key="3">
    <source>
        <dbReference type="Proteomes" id="UP000322327"/>
    </source>
</evidence>
<keyword evidence="1" id="KW-0472">Membrane</keyword>
<feature type="transmembrane region" description="Helical" evidence="1">
    <location>
        <begin position="256"/>
        <end position="277"/>
    </location>
</feature>
<name>A0A5C8FUP5_9SPIR</name>
<accession>A0A5C8FUP5</accession>
<dbReference type="Proteomes" id="UP000322327">
    <property type="component" value="Unassembled WGS sequence"/>
</dbReference>